<dbReference type="GO" id="GO:0000981">
    <property type="term" value="F:DNA-binding transcription factor activity, RNA polymerase II-specific"/>
    <property type="evidence" value="ECO:0007669"/>
    <property type="project" value="InterPro"/>
</dbReference>
<dbReference type="EMBL" id="MPGH01000013">
    <property type="protein sequence ID" value="OLN96911.1"/>
    <property type="molecule type" value="Genomic_DNA"/>
</dbReference>
<dbReference type="OrthoDB" id="2943660at2759"/>
<dbReference type="Gene3D" id="4.10.240.10">
    <property type="entry name" value="Zn(2)-C6 fungal-type DNA-binding domain"/>
    <property type="match status" value="1"/>
</dbReference>
<name>A0A1Q8S6B0_9PEZI</name>
<feature type="compositionally biased region" description="Polar residues" evidence="2">
    <location>
        <begin position="113"/>
        <end position="124"/>
    </location>
</feature>
<dbReference type="InterPro" id="IPR036864">
    <property type="entry name" value="Zn2-C6_fun-type_DNA-bd_sf"/>
</dbReference>
<organism evidence="3 4">
    <name type="scientific">Colletotrichum chlorophyti</name>
    <dbReference type="NCBI Taxonomy" id="708187"/>
    <lineage>
        <taxon>Eukaryota</taxon>
        <taxon>Fungi</taxon>
        <taxon>Dikarya</taxon>
        <taxon>Ascomycota</taxon>
        <taxon>Pezizomycotina</taxon>
        <taxon>Sordariomycetes</taxon>
        <taxon>Hypocreomycetidae</taxon>
        <taxon>Glomerellales</taxon>
        <taxon>Glomerellaceae</taxon>
        <taxon>Colletotrichum</taxon>
    </lineage>
</organism>
<sequence>MSLVFCTGTRPTCSRCALQSLQCEWDTAPDTTRAESLRRRNEFLEHENEDLRELIRFLSQRPEDEAMEIFRRLRQTGDAFRVLELVRVGDLLLGKQKGKYEKSSTVDDLVDSYTASGNSGSTPRRLNESPKDS</sequence>
<feature type="coiled-coil region" evidence="1">
    <location>
        <begin position="34"/>
        <end position="61"/>
    </location>
</feature>
<gene>
    <name evidence="3" type="ORF">CCHL11_08482</name>
</gene>
<comment type="caution">
    <text evidence="3">The sequence shown here is derived from an EMBL/GenBank/DDBJ whole genome shotgun (WGS) entry which is preliminary data.</text>
</comment>
<keyword evidence="4" id="KW-1185">Reference proteome</keyword>
<reference evidence="3 4" key="1">
    <citation type="submission" date="2016-11" db="EMBL/GenBank/DDBJ databases">
        <title>Draft Genome Assembly of Colletotrichum chlorophyti a pathogen of herbaceous plants.</title>
        <authorList>
            <person name="Gan P."/>
            <person name="Narusaka M."/>
            <person name="Tsushima A."/>
            <person name="Narusaka Y."/>
            <person name="Takano Y."/>
            <person name="Shirasu K."/>
        </authorList>
    </citation>
    <scope>NUCLEOTIDE SEQUENCE [LARGE SCALE GENOMIC DNA]</scope>
    <source>
        <strain evidence="3 4">NTL11</strain>
    </source>
</reference>
<dbReference type="STRING" id="708187.A0A1Q8S6B0"/>
<dbReference type="InterPro" id="IPR053187">
    <property type="entry name" value="Notoamide_regulator"/>
</dbReference>
<accession>A0A1Q8S6B0</accession>
<dbReference type="GO" id="GO:0008270">
    <property type="term" value="F:zinc ion binding"/>
    <property type="evidence" value="ECO:0007669"/>
    <property type="project" value="InterPro"/>
</dbReference>
<proteinExistence type="predicted"/>
<dbReference type="AlphaFoldDB" id="A0A1Q8S6B0"/>
<protein>
    <submittedName>
        <fullName evidence="3">Nitrogen assimilation transcription factor nit-4-like protein 7</fullName>
    </submittedName>
</protein>
<dbReference type="PANTHER" id="PTHR47256">
    <property type="entry name" value="ZN(II)2CYS6 TRANSCRIPTION FACTOR (EUROFUNG)-RELATED"/>
    <property type="match status" value="1"/>
</dbReference>
<keyword evidence="1" id="KW-0175">Coiled coil</keyword>
<evidence type="ECO:0000313" key="3">
    <source>
        <dbReference type="EMBL" id="OLN96911.1"/>
    </source>
</evidence>
<evidence type="ECO:0000256" key="1">
    <source>
        <dbReference type="SAM" id="Coils"/>
    </source>
</evidence>
<evidence type="ECO:0000313" key="4">
    <source>
        <dbReference type="Proteomes" id="UP000186583"/>
    </source>
</evidence>
<evidence type="ECO:0000256" key="2">
    <source>
        <dbReference type="SAM" id="MobiDB-lite"/>
    </source>
</evidence>
<dbReference type="Proteomes" id="UP000186583">
    <property type="component" value="Unassembled WGS sequence"/>
</dbReference>
<dbReference type="PANTHER" id="PTHR47256:SF1">
    <property type="entry name" value="ZN(II)2CYS6 TRANSCRIPTION FACTOR (EUROFUNG)"/>
    <property type="match status" value="1"/>
</dbReference>
<feature type="region of interest" description="Disordered" evidence="2">
    <location>
        <begin position="110"/>
        <end position="133"/>
    </location>
</feature>